<name>A0ABY8LTI5_9GAMM</name>
<dbReference type="RefSeq" id="WP_280106327.1">
    <property type="nucleotide sequence ID" value="NZ_CP122961.1"/>
</dbReference>
<proteinExistence type="predicted"/>
<sequence>MSQFAEVMQPAGNTAGHFCINGLACTSFNCSTLMQLSALGFKHDYHSYRQAAAVWYDAMCPVGVEVAVFQNYDPETYSRRIWLSVGFLAYAASLLLPSLSTFSCEPPGSFSEVYMRLTIWPIS</sequence>
<accession>A0ABY8LTI5</accession>
<dbReference type="EMBL" id="CP122961">
    <property type="protein sequence ID" value="WGI26717.1"/>
    <property type="molecule type" value="Genomic_DNA"/>
</dbReference>
<evidence type="ECO:0000313" key="1">
    <source>
        <dbReference type="EMBL" id="WGI26717.1"/>
    </source>
</evidence>
<reference evidence="1" key="1">
    <citation type="submission" date="2023-04" db="EMBL/GenBank/DDBJ databases">
        <title>Complete genome sequence of Halomonas alkaliantarctica MSP3 isolated from marine sediment, Jeju Island.</title>
        <authorList>
            <person name="Park S.-J."/>
        </authorList>
    </citation>
    <scope>NUCLEOTIDE SEQUENCE</scope>
    <source>
        <strain evidence="1">MSP3</strain>
    </source>
</reference>
<protein>
    <submittedName>
        <fullName evidence="1">Uncharacterized protein</fullName>
    </submittedName>
</protein>
<dbReference type="Proteomes" id="UP001179830">
    <property type="component" value="Chromosome"/>
</dbReference>
<evidence type="ECO:0000313" key="2">
    <source>
        <dbReference type="Proteomes" id="UP001179830"/>
    </source>
</evidence>
<organism evidence="1 2">
    <name type="scientific">Halomonas alkaliantarctica</name>
    <dbReference type="NCBI Taxonomy" id="232346"/>
    <lineage>
        <taxon>Bacteria</taxon>
        <taxon>Pseudomonadati</taxon>
        <taxon>Pseudomonadota</taxon>
        <taxon>Gammaproteobacteria</taxon>
        <taxon>Oceanospirillales</taxon>
        <taxon>Halomonadaceae</taxon>
        <taxon>Halomonas</taxon>
    </lineage>
</organism>
<keyword evidence="2" id="KW-1185">Reference proteome</keyword>
<gene>
    <name evidence="1" type="ORF">QEN58_06560</name>
</gene>